<dbReference type="AlphaFoldDB" id="A0A6J4SGW4"/>
<reference evidence="1" key="1">
    <citation type="submission" date="2020-02" db="EMBL/GenBank/DDBJ databases">
        <authorList>
            <person name="Meier V. D."/>
        </authorList>
    </citation>
    <scope>NUCLEOTIDE SEQUENCE</scope>
    <source>
        <strain evidence="1">AVDCRST_MAG30</strain>
    </source>
</reference>
<evidence type="ECO:0000313" key="1">
    <source>
        <dbReference type="EMBL" id="CAA9495557.1"/>
    </source>
</evidence>
<organism evidence="1">
    <name type="scientific">uncultured Solirubrobacteraceae bacterium</name>
    <dbReference type="NCBI Taxonomy" id="1162706"/>
    <lineage>
        <taxon>Bacteria</taxon>
        <taxon>Bacillati</taxon>
        <taxon>Actinomycetota</taxon>
        <taxon>Thermoleophilia</taxon>
        <taxon>Solirubrobacterales</taxon>
        <taxon>Solirubrobacteraceae</taxon>
        <taxon>environmental samples</taxon>
    </lineage>
</organism>
<sequence length="220" mass="24355">MRASVAPEFRPTLRDLVAARAGRRGRWALAAVAVLLAAALAYEVLRPVDDGIDVVRRAGPVTFNFRYTEPLAPVPPRGAELLRLEVRRGEKFVQSFAVEPLRLAPYRGDVGGVLPVLAAREIEALRGRYDEFELVSDGKTRVNEVPGYNVLFRARLGKRRLWGRQVLLPGREPGATDGVRLLLLATPAAGVSNANEVGIRGVIKRPYRTFRFGTEKRYAD</sequence>
<dbReference type="EMBL" id="CADCVS010000220">
    <property type="protein sequence ID" value="CAA9495557.1"/>
    <property type="molecule type" value="Genomic_DNA"/>
</dbReference>
<gene>
    <name evidence="1" type="ORF">AVDCRST_MAG30-1629</name>
</gene>
<accession>A0A6J4SGW4</accession>
<name>A0A6J4SGW4_9ACTN</name>
<protein>
    <submittedName>
        <fullName evidence="1">Uncharacterized protein</fullName>
    </submittedName>
</protein>
<dbReference type="Gene3D" id="3.40.1000.10">
    <property type="entry name" value="Mog1/PsbP, alpha/beta/alpha sandwich"/>
    <property type="match status" value="1"/>
</dbReference>
<proteinExistence type="predicted"/>